<feature type="domain" description="FAD-binding FR-type" evidence="5">
    <location>
        <begin position="112"/>
        <end position="213"/>
    </location>
</feature>
<dbReference type="Gene3D" id="3.40.50.80">
    <property type="entry name" value="Nucleotide-binding domain of ferredoxin-NADP reductase (FNR) module"/>
    <property type="match status" value="1"/>
</dbReference>
<dbReference type="InterPro" id="IPR001041">
    <property type="entry name" value="2Fe-2S_ferredoxin-type"/>
</dbReference>
<keyword evidence="2" id="KW-0479">Metal-binding</keyword>
<dbReference type="PROSITE" id="PS51384">
    <property type="entry name" value="FAD_FR"/>
    <property type="match status" value="1"/>
</dbReference>
<reference evidence="6 7" key="2">
    <citation type="journal article" date="2022" name="Arch. Microbiol.">
        <title>Rhodococcus pseudokoreensis sp. nov. isolated from the rhizosphere of young M26 apple rootstocks.</title>
        <authorList>
            <person name="Kampfer P."/>
            <person name="Glaeser S.P."/>
            <person name="Blom J."/>
            <person name="Wolf J."/>
            <person name="Benning S."/>
            <person name="Schloter M."/>
            <person name="Neumann-Schaal M."/>
        </authorList>
    </citation>
    <scope>NUCLEOTIDE SEQUENCE [LARGE SCALE GENOMIC DNA]</scope>
    <source>
        <strain evidence="6 7">R79</strain>
    </source>
</reference>
<dbReference type="Proteomes" id="UP000662986">
    <property type="component" value="Plasmid unnamed5"/>
</dbReference>
<evidence type="ECO:0000256" key="2">
    <source>
        <dbReference type="ARBA" id="ARBA00022714"/>
    </source>
</evidence>
<keyword evidence="2" id="KW-0001">2Fe-2S</keyword>
<dbReference type="InterPro" id="IPR039261">
    <property type="entry name" value="FNR_nucleotide-bd"/>
</dbReference>
<dbReference type="Pfam" id="PF00175">
    <property type="entry name" value="NAD_binding_1"/>
    <property type="match status" value="1"/>
</dbReference>
<dbReference type="InterPro" id="IPR001433">
    <property type="entry name" value="OxRdtase_FAD/NAD-bd"/>
</dbReference>
<dbReference type="InterPro" id="IPR017927">
    <property type="entry name" value="FAD-bd_FR_type"/>
</dbReference>
<keyword evidence="7" id="KW-1185">Reference proteome</keyword>
<geneLocation type="plasmid" evidence="6 7">
    <name>unnamed5</name>
</geneLocation>
<name>A0A974VZ38_9NOCA</name>
<dbReference type="PANTHER" id="PTHR47354">
    <property type="entry name" value="NADH OXIDOREDUCTASE HCR"/>
    <property type="match status" value="1"/>
</dbReference>
<dbReference type="InterPro" id="IPR008333">
    <property type="entry name" value="Cbr1-like_FAD-bd_dom"/>
</dbReference>
<reference evidence="6 7" key="1">
    <citation type="journal article" date="2021" name="Microbiol. Resour. Announc.">
        <title>Complete Genome Sequences of Two Rhodococcus sp. Strains with Large and Linear Chromosomes, Isolated from Apple Rhizosphere.</title>
        <authorList>
            <person name="Benning S."/>
            <person name="Brugnone N."/>
            <person name="Siani R."/>
            <person name="Kublik S."/>
            <person name="Schloter M."/>
            <person name="Rad V."/>
        </authorList>
    </citation>
    <scope>NUCLEOTIDE SEQUENCE [LARGE SCALE GENOMIC DNA]</scope>
    <source>
        <strain evidence="6 7">R79</strain>
    </source>
</reference>
<evidence type="ECO:0000256" key="3">
    <source>
        <dbReference type="ARBA" id="ARBA00023014"/>
    </source>
</evidence>
<dbReference type="RefSeq" id="WP_206004103.1">
    <property type="nucleotide sequence ID" value="NZ_CP070614.1"/>
</dbReference>
<dbReference type="PROSITE" id="PS51085">
    <property type="entry name" value="2FE2S_FER_2"/>
    <property type="match status" value="1"/>
</dbReference>
<comment type="cofactor">
    <cofactor evidence="1">
        <name>FAD</name>
        <dbReference type="ChEBI" id="CHEBI:57692"/>
    </cofactor>
</comment>
<dbReference type="SUPFAM" id="SSF54292">
    <property type="entry name" value="2Fe-2S ferredoxin-like"/>
    <property type="match status" value="1"/>
</dbReference>
<evidence type="ECO:0000259" key="5">
    <source>
        <dbReference type="PROSITE" id="PS51384"/>
    </source>
</evidence>
<dbReference type="InterPro" id="IPR036010">
    <property type="entry name" value="2Fe-2S_ferredoxin-like_sf"/>
</dbReference>
<evidence type="ECO:0000256" key="1">
    <source>
        <dbReference type="ARBA" id="ARBA00001974"/>
    </source>
</evidence>
<dbReference type="InterPro" id="IPR012675">
    <property type="entry name" value="Beta-grasp_dom_sf"/>
</dbReference>
<dbReference type="EMBL" id="CP070614">
    <property type="protein sequence ID" value="QSE87408.1"/>
    <property type="molecule type" value="Genomic_DNA"/>
</dbReference>
<dbReference type="Gene3D" id="2.40.30.10">
    <property type="entry name" value="Translation factors"/>
    <property type="match status" value="1"/>
</dbReference>
<dbReference type="SUPFAM" id="SSF52343">
    <property type="entry name" value="Ferredoxin reductase-like, C-terminal NADP-linked domain"/>
    <property type="match status" value="1"/>
</dbReference>
<dbReference type="Pfam" id="PF00111">
    <property type="entry name" value="Fer2"/>
    <property type="match status" value="1"/>
</dbReference>
<proteinExistence type="predicted"/>
<dbReference type="InterPro" id="IPR050415">
    <property type="entry name" value="MRET"/>
</dbReference>
<dbReference type="PROSITE" id="PS00197">
    <property type="entry name" value="2FE2S_FER_1"/>
    <property type="match status" value="1"/>
</dbReference>
<protein>
    <submittedName>
        <fullName evidence="6">2Fe-2S iron-sulfur cluster binding domain-containing protein</fullName>
    </submittedName>
</protein>
<sequence>MARLFGRGRAAAEPRTVTIAQTGKVFDAPGKDSVLNEALAAGIPFPHSCTVGTCGTCKSKLISGKVREIMDSAIALTSEELRDGYILACQSIARKSLEIGVVGLSDMPDHMLTHAQGKISTQRALTHDIIEICLTLDTPLEYSAGQYAELRLADVNGPRSYSFADAPSNIDRRRATFFVRHVPGGEFTDWLFSADRVGTDVSVAGPFGDLWLRPSELPILCVAGGSGLAPIKALLEEANRQGCSRQAVFLFGAREQQDLYCLMEANAISESWSGSFAFHPVLSQEPPNSAWTGERGLVTNALSRLPEEFLQSCEVYACGPPVMVNALEDALREVRTGSQYFHADRFVTRIPGAAQSV</sequence>
<gene>
    <name evidence="6" type="ORF">JWS13_01885</name>
</gene>
<evidence type="ECO:0000313" key="7">
    <source>
        <dbReference type="Proteomes" id="UP000662986"/>
    </source>
</evidence>
<dbReference type="Gene3D" id="3.10.20.30">
    <property type="match status" value="1"/>
</dbReference>
<feature type="domain" description="2Fe-2S ferredoxin-type" evidence="4">
    <location>
        <begin position="15"/>
        <end position="105"/>
    </location>
</feature>
<dbReference type="InterPro" id="IPR006058">
    <property type="entry name" value="2Fe2S_fd_BS"/>
</dbReference>
<evidence type="ECO:0000259" key="4">
    <source>
        <dbReference type="PROSITE" id="PS51085"/>
    </source>
</evidence>
<dbReference type="PRINTS" id="PR00410">
    <property type="entry name" value="PHEHYDRXLASE"/>
</dbReference>
<keyword evidence="3" id="KW-0411">Iron-sulfur</keyword>
<dbReference type="SUPFAM" id="SSF63380">
    <property type="entry name" value="Riboflavin synthase domain-like"/>
    <property type="match status" value="1"/>
</dbReference>
<dbReference type="Pfam" id="PF00970">
    <property type="entry name" value="FAD_binding_6"/>
    <property type="match status" value="1"/>
</dbReference>
<organism evidence="6 7">
    <name type="scientific">Rhodococcus pseudokoreensis</name>
    <dbReference type="NCBI Taxonomy" id="2811421"/>
    <lineage>
        <taxon>Bacteria</taxon>
        <taxon>Bacillati</taxon>
        <taxon>Actinomycetota</taxon>
        <taxon>Actinomycetes</taxon>
        <taxon>Mycobacteriales</taxon>
        <taxon>Nocardiaceae</taxon>
        <taxon>Rhodococcus</taxon>
    </lineage>
</organism>
<keyword evidence="6" id="KW-0614">Plasmid</keyword>
<accession>A0A974VZ38</accession>
<dbReference type="CDD" id="cd00207">
    <property type="entry name" value="fer2"/>
    <property type="match status" value="1"/>
</dbReference>
<dbReference type="InterPro" id="IPR017938">
    <property type="entry name" value="Riboflavin_synthase-like_b-brl"/>
</dbReference>
<dbReference type="PANTHER" id="PTHR47354:SF5">
    <property type="entry name" value="PROTEIN RFBI"/>
    <property type="match status" value="1"/>
</dbReference>
<evidence type="ECO:0000313" key="6">
    <source>
        <dbReference type="EMBL" id="QSE87408.1"/>
    </source>
</evidence>
<keyword evidence="2" id="KW-0408">Iron</keyword>